<gene>
    <name evidence="2" type="ORF">FSB76_01660</name>
</gene>
<keyword evidence="3" id="KW-1185">Reference proteome</keyword>
<dbReference type="OrthoDB" id="737509at2"/>
<sequence>MEQRIFTLEQAEIANFQFDLQVRNFLLGWIRENDDCMSLRFDQSIAEYLANNALRDFFLNTRQPVVRLLKNRAVAGHLGRTAEHVYFDPVTGDPLFASSEQRFYNLARRLNSEQIHIPFRSVHPGKQTETGDTADINSYPTGSEQIRYNSGNHFSSRPANGNVLEENGRRCMAKSKDNLHILFKRGFLEERLNDIKTLAADLHQNGKRNLQFFVICSRHSPREGHFGASLVIMDPAIPEFPKRVMVCDTLMKELPHRPGWWNHFIQEYTNVFGDAIAELIEDVSHPLQKINNRGDEPFRHDWDCPYYVASMAEALAELVTNCPGLLLNGSAWEIHGAMKKIMPDYYLATQEIKDRITIQQINRLKRWNSGREVIRHWVTEIF</sequence>
<reference evidence="2 3" key="1">
    <citation type="journal article" date="2013" name="J. Microbiol.">
        <title>Mucilaginibacter ginsenosidivorax sp. nov., with ginsenoside converting activity isolated from sediment.</title>
        <authorList>
            <person name="Kim J.K."/>
            <person name="Choi T.E."/>
            <person name="Liu Q.M."/>
            <person name="Park H.Y."/>
            <person name="Yi T.H."/>
            <person name="Yoon M.H."/>
            <person name="Kim S.C."/>
            <person name="Im W.T."/>
        </authorList>
    </citation>
    <scope>NUCLEOTIDE SEQUENCE [LARGE SCALE GENOMIC DNA]</scope>
    <source>
        <strain evidence="2 3">KHI28</strain>
    </source>
</reference>
<dbReference type="EMBL" id="CP042437">
    <property type="protein sequence ID" value="QEC74716.1"/>
    <property type="molecule type" value="Genomic_DNA"/>
</dbReference>
<protein>
    <submittedName>
        <fullName evidence="2">Uncharacterized protein</fullName>
    </submittedName>
</protein>
<feature type="compositionally biased region" description="Polar residues" evidence="1">
    <location>
        <begin position="127"/>
        <end position="142"/>
    </location>
</feature>
<dbReference type="Proteomes" id="UP000321362">
    <property type="component" value="Chromosome"/>
</dbReference>
<evidence type="ECO:0000313" key="2">
    <source>
        <dbReference type="EMBL" id="QEC74716.1"/>
    </source>
</evidence>
<evidence type="ECO:0000256" key="1">
    <source>
        <dbReference type="SAM" id="MobiDB-lite"/>
    </source>
</evidence>
<dbReference type="KEGG" id="mgk:FSB76_01660"/>
<evidence type="ECO:0000313" key="3">
    <source>
        <dbReference type="Proteomes" id="UP000321362"/>
    </source>
</evidence>
<dbReference type="AlphaFoldDB" id="A0A5B8VVB9"/>
<accession>A0A5B8VVB9</accession>
<name>A0A5B8VVB9_9SPHI</name>
<proteinExistence type="predicted"/>
<organism evidence="2 3">
    <name type="scientific">Mucilaginibacter ginsenosidivorax</name>
    <dbReference type="NCBI Taxonomy" id="862126"/>
    <lineage>
        <taxon>Bacteria</taxon>
        <taxon>Pseudomonadati</taxon>
        <taxon>Bacteroidota</taxon>
        <taxon>Sphingobacteriia</taxon>
        <taxon>Sphingobacteriales</taxon>
        <taxon>Sphingobacteriaceae</taxon>
        <taxon>Mucilaginibacter</taxon>
    </lineage>
</organism>
<dbReference type="RefSeq" id="WP_147051875.1">
    <property type="nucleotide sequence ID" value="NZ_CP042437.1"/>
</dbReference>
<feature type="region of interest" description="Disordered" evidence="1">
    <location>
        <begin position="122"/>
        <end position="142"/>
    </location>
</feature>